<sequence length="169" mass="19553">MFHGNLTWGFGVGSNREAILKIEKESNDEVQENRKVTYDPECLLTTKKVPYLYLSKFSYQDEAYSPKRLSTKFELLLGGIAITYKSSMCLWINQDLLYQELRLSPKSFKGRCASSVRGKTKNKNVDRILIVVNEQDDNNEHNGTNKLIFKIKTHPFIFPDPVGCKHRKF</sequence>
<protein>
    <submittedName>
        <fullName evidence="1">Uncharacterized protein</fullName>
    </submittedName>
</protein>
<organism evidence="1 2">
    <name type="scientific">Polyplax serrata</name>
    <name type="common">Common mouse louse</name>
    <dbReference type="NCBI Taxonomy" id="468196"/>
    <lineage>
        <taxon>Eukaryota</taxon>
        <taxon>Metazoa</taxon>
        <taxon>Ecdysozoa</taxon>
        <taxon>Arthropoda</taxon>
        <taxon>Hexapoda</taxon>
        <taxon>Insecta</taxon>
        <taxon>Pterygota</taxon>
        <taxon>Neoptera</taxon>
        <taxon>Paraneoptera</taxon>
        <taxon>Psocodea</taxon>
        <taxon>Troctomorpha</taxon>
        <taxon>Phthiraptera</taxon>
        <taxon>Anoplura</taxon>
        <taxon>Polyplacidae</taxon>
        <taxon>Polyplax</taxon>
    </lineage>
</organism>
<proteinExistence type="predicted"/>
<evidence type="ECO:0000313" key="1">
    <source>
        <dbReference type="EMBL" id="KAK6625494.1"/>
    </source>
</evidence>
<name>A0AAN8S8S0_POLSC</name>
<comment type="caution">
    <text evidence="1">The sequence shown here is derived from an EMBL/GenBank/DDBJ whole genome shotgun (WGS) entry which is preliminary data.</text>
</comment>
<dbReference type="AlphaFoldDB" id="A0AAN8S8S0"/>
<reference evidence="1 2" key="1">
    <citation type="submission" date="2023-10" db="EMBL/GenBank/DDBJ databases">
        <title>Genomes of two closely related lineages of the louse Polyplax serrata with different host specificities.</title>
        <authorList>
            <person name="Martinu J."/>
            <person name="Tarabai H."/>
            <person name="Stefka J."/>
            <person name="Hypsa V."/>
        </authorList>
    </citation>
    <scope>NUCLEOTIDE SEQUENCE [LARGE SCALE GENOMIC DNA]</scope>
    <source>
        <strain evidence="1">HR10_N</strain>
    </source>
</reference>
<accession>A0AAN8S8S0</accession>
<evidence type="ECO:0000313" key="2">
    <source>
        <dbReference type="Proteomes" id="UP001372834"/>
    </source>
</evidence>
<dbReference type="EMBL" id="JAWJWE010000037">
    <property type="protein sequence ID" value="KAK6625494.1"/>
    <property type="molecule type" value="Genomic_DNA"/>
</dbReference>
<gene>
    <name evidence="1" type="ORF">RUM43_005792</name>
</gene>
<dbReference type="Proteomes" id="UP001372834">
    <property type="component" value="Unassembled WGS sequence"/>
</dbReference>